<evidence type="ECO:0000256" key="2">
    <source>
        <dbReference type="ARBA" id="ARBA00022475"/>
    </source>
</evidence>
<dbReference type="GO" id="GO:0020037">
    <property type="term" value="F:heme binding"/>
    <property type="evidence" value="ECO:0007669"/>
    <property type="project" value="TreeGrafter"/>
</dbReference>
<dbReference type="Proteomes" id="UP000001036">
    <property type="component" value="Chromosome"/>
</dbReference>
<dbReference type="OrthoDB" id="196472at2"/>
<dbReference type="GO" id="GO:0022904">
    <property type="term" value="P:respiratory electron transport chain"/>
    <property type="evidence" value="ECO:0007669"/>
    <property type="project" value="InterPro"/>
</dbReference>
<keyword evidence="2" id="KW-1003">Cell membrane</keyword>
<dbReference type="HOGENOM" id="CLU_078451_2_1_6"/>
<keyword evidence="4 6" id="KW-1133">Transmembrane helix</keyword>
<keyword evidence="5 6" id="KW-0472">Membrane</keyword>
<dbReference type="EMBL" id="CP000934">
    <property type="protein sequence ID" value="ACE84556.1"/>
    <property type="molecule type" value="Genomic_DNA"/>
</dbReference>
<gene>
    <name evidence="8" type="primary">cybP</name>
    <name evidence="8" type="ordered locus">CJA_1058</name>
</gene>
<dbReference type="PANTHER" id="PTHR30485:SF2">
    <property type="entry name" value="BLL0597 PROTEIN"/>
    <property type="match status" value="1"/>
</dbReference>
<evidence type="ECO:0000259" key="7">
    <source>
        <dbReference type="Pfam" id="PF01292"/>
    </source>
</evidence>
<dbReference type="GO" id="GO:0005886">
    <property type="term" value="C:plasma membrane"/>
    <property type="evidence" value="ECO:0007669"/>
    <property type="project" value="UniProtKB-SubCell"/>
</dbReference>
<dbReference type="SUPFAM" id="SSF81342">
    <property type="entry name" value="Transmembrane di-heme cytochromes"/>
    <property type="match status" value="1"/>
</dbReference>
<organism evidence="8 9">
    <name type="scientific">Cellvibrio japonicus (strain Ueda107)</name>
    <name type="common">Pseudomonas fluorescens subsp. cellulosa</name>
    <dbReference type="NCBI Taxonomy" id="498211"/>
    <lineage>
        <taxon>Bacteria</taxon>
        <taxon>Pseudomonadati</taxon>
        <taxon>Pseudomonadota</taxon>
        <taxon>Gammaproteobacteria</taxon>
        <taxon>Cellvibrionales</taxon>
        <taxon>Cellvibrionaceae</taxon>
        <taxon>Cellvibrio</taxon>
    </lineage>
</organism>
<evidence type="ECO:0000256" key="5">
    <source>
        <dbReference type="ARBA" id="ARBA00023136"/>
    </source>
</evidence>
<dbReference type="AlphaFoldDB" id="B3PB86"/>
<dbReference type="Gene3D" id="1.20.950.20">
    <property type="entry name" value="Transmembrane di-heme cytochromes, Chain C"/>
    <property type="match status" value="1"/>
</dbReference>
<keyword evidence="9" id="KW-1185">Reference proteome</keyword>
<reference evidence="8 9" key="1">
    <citation type="journal article" date="2008" name="J. Bacteriol.">
        <title>Insights into plant cell wall degradation from the genome sequence of the soil bacterium Cellvibrio japonicus.</title>
        <authorList>
            <person name="Deboy R.T."/>
            <person name="Mongodin E.F."/>
            <person name="Fouts D.E."/>
            <person name="Tailford L.E."/>
            <person name="Khouri H."/>
            <person name="Emerson J.B."/>
            <person name="Mohamoud Y."/>
            <person name="Watkins K."/>
            <person name="Henrissat B."/>
            <person name="Gilbert H.J."/>
            <person name="Nelson K.E."/>
        </authorList>
    </citation>
    <scope>NUCLEOTIDE SEQUENCE [LARGE SCALE GENOMIC DNA]</scope>
    <source>
        <strain evidence="8 9">Ueda107</strain>
    </source>
</reference>
<dbReference type="RefSeq" id="WP_012486706.1">
    <property type="nucleotide sequence ID" value="NC_010995.1"/>
</dbReference>
<dbReference type="InterPro" id="IPR051542">
    <property type="entry name" value="Hydrogenase_cytochrome"/>
</dbReference>
<dbReference type="GO" id="GO:0009055">
    <property type="term" value="F:electron transfer activity"/>
    <property type="evidence" value="ECO:0007669"/>
    <property type="project" value="InterPro"/>
</dbReference>
<evidence type="ECO:0000313" key="9">
    <source>
        <dbReference type="Proteomes" id="UP000001036"/>
    </source>
</evidence>
<feature type="transmembrane region" description="Helical" evidence="6">
    <location>
        <begin position="152"/>
        <end position="173"/>
    </location>
</feature>
<dbReference type="InterPro" id="IPR016174">
    <property type="entry name" value="Di-haem_cyt_TM"/>
</dbReference>
<feature type="domain" description="Cytochrome b561 bacterial/Ni-hydrogenase" evidence="7">
    <location>
        <begin position="13"/>
        <end position="186"/>
    </location>
</feature>
<evidence type="ECO:0000256" key="3">
    <source>
        <dbReference type="ARBA" id="ARBA00022692"/>
    </source>
</evidence>
<dbReference type="Pfam" id="PF01292">
    <property type="entry name" value="Ni_hydr_CYTB"/>
    <property type="match status" value="1"/>
</dbReference>
<keyword evidence="3 6" id="KW-0812">Transmembrane</keyword>
<dbReference type="KEGG" id="cja:CJA_1058"/>
<evidence type="ECO:0000313" key="8">
    <source>
        <dbReference type="EMBL" id="ACE84556.1"/>
    </source>
</evidence>
<evidence type="ECO:0000256" key="4">
    <source>
        <dbReference type="ARBA" id="ARBA00022989"/>
    </source>
</evidence>
<dbReference type="STRING" id="498211.CJA_1058"/>
<name>B3PB86_CELJU</name>
<protein>
    <submittedName>
        <fullName evidence="8">CybP</fullName>
    </submittedName>
</protein>
<feature type="transmembrane region" description="Helical" evidence="6">
    <location>
        <begin position="12"/>
        <end position="35"/>
    </location>
</feature>
<evidence type="ECO:0000256" key="1">
    <source>
        <dbReference type="ARBA" id="ARBA00004651"/>
    </source>
</evidence>
<proteinExistence type="predicted"/>
<dbReference type="PANTHER" id="PTHR30485">
    <property type="entry name" value="NI/FE-HYDROGENASE 1 B-TYPE CYTOCHROME SUBUNIT"/>
    <property type="match status" value="1"/>
</dbReference>
<comment type="subcellular location">
    <subcellularLocation>
        <location evidence="1">Cell membrane</location>
        <topology evidence="1">Multi-pass membrane protein</topology>
    </subcellularLocation>
</comment>
<feature type="transmembrane region" description="Helical" evidence="6">
    <location>
        <begin position="41"/>
        <end position="60"/>
    </location>
</feature>
<evidence type="ECO:0000256" key="6">
    <source>
        <dbReference type="SAM" id="Phobius"/>
    </source>
</evidence>
<feature type="transmembrane region" description="Helical" evidence="6">
    <location>
        <begin position="101"/>
        <end position="124"/>
    </location>
</feature>
<dbReference type="InterPro" id="IPR011577">
    <property type="entry name" value="Cyt_b561_bac/Ni-Hgenase"/>
</dbReference>
<dbReference type="eggNOG" id="COG3658">
    <property type="taxonomic scope" value="Bacteria"/>
</dbReference>
<feature type="transmembrane region" description="Helical" evidence="6">
    <location>
        <begin position="199"/>
        <end position="219"/>
    </location>
</feature>
<sequence>METMSEPAKQPLWDWQVRVCHWLMVLLVAACWWTADIHEIVYHSYCAYALLGVVLFRIYWGFWGSSTARFSHFLRRPAAVWRYLEALPQRNVKPSAGHSPLGGYSVLALLFLLLLQIVLGLFSIDVDGFDGGPLADYLSFKTSRMVAGWHEITFNLLLGFIALHIVAVLYYGLWRRQNLTAAMFHGKAAATSAMKPASLLRFVIGVLIAGVIVWLVMYADTLLNL</sequence>
<accession>B3PB86</accession>